<evidence type="ECO:0000313" key="2">
    <source>
        <dbReference type="Proteomes" id="UP000055060"/>
    </source>
</evidence>
<proteinExistence type="predicted"/>
<dbReference type="InterPro" id="IPR024033">
    <property type="entry name" value="OXTCase_su_AllG_h-dom"/>
</dbReference>
<evidence type="ECO:0008006" key="3">
    <source>
        <dbReference type="Google" id="ProtNLM"/>
    </source>
</evidence>
<protein>
    <recommendedName>
        <fullName evidence="3">DUF1116 domain-containing protein</fullName>
    </recommendedName>
</protein>
<dbReference type="OrthoDB" id="6193532at2"/>
<dbReference type="Proteomes" id="UP000055060">
    <property type="component" value="Unassembled WGS sequence"/>
</dbReference>
<keyword evidence="2" id="KW-1185">Reference proteome</keyword>
<gene>
    <name evidence="1" type="ORF">LARV_03517</name>
</gene>
<organism evidence="1">
    <name type="scientific">Longilinea arvoryzae</name>
    <dbReference type="NCBI Taxonomy" id="360412"/>
    <lineage>
        <taxon>Bacteria</taxon>
        <taxon>Bacillati</taxon>
        <taxon>Chloroflexota</taxon>
        <taxon>Anaerolineae</taxon>
        <taxon>Anaerolineales</taxon>
        <taxon>Anaerolineaceae</taxon>
        <taxon>Longilinea</taxon>
    </lineage>
</organism>
<dbReference type="Gene3D" id="1.10.10.660">
    <property type="entry name" value="conserved protein of unknown function from Enterococcus faecalis V583"/>
    <property type="match status" value="1"/>
</dbReference>
<dbReference type="Gene3D" id="3.90.1710.10">
    <property type="entry name" value="Enterococcus faecalis V583 domain"/>
    <property type="match status" value="1"/>
</dbReference>
<reference evidence="1" key="1">
    <citation type="submission" date="2015-07" db="EMBL/GenBank/DDBJ databases">
        <title>Draft Genome Sequences of Anaerolinea thermolimosa IMO-1, Bellilinea caldifistulae GOMI-1, Leptolinea tardivitalis YMTK-2, Levilinea saccharolytica KIBI-1,Longilinea arvoryzae KOME-1, Previously Described as Members of the Anaerolineaceae (Chloroflexi).</title>
        <authorList>
            <person name="Sekiguchi Y."/>
            <person name="Ohashi A."/>
            <person name="Matsuura N."/>
            <person name="Tourlousse M.D."/>
        </authorList>
    </citation>
    <scope>NUCLEOTIDE SEQUENCE [LARGE SCALE GENOMIC DNA]</scope>
    <source>
        <strain evidence="1">KOME-1</strain>
    </source>
</reference>
<evidence type="ECO:0000313" key="1">
    <source>
        <dbReference type="EMBL" id="GAP15725.1"/>
    </source>
</evidence>
<dbReference type="InterPro" id="IPR009499">
    <property type="entry name" value="AllG-like"/>
</dbReference>
<accession>A0A0S7BIZ0</accession>
<sequence>MRKVNDLFGKELIVLNVGLTSMAGSVKDQGVKVIDLDWRPPQEGIPHLRRTRSGVDIDAANRECIERIQRGQAALRGMGIARDVIPGMHDRMLLHAGPPVTWERMCGPQRGAVMGALIYEGLAGDEADAARLAASGEIEFSPCHHHHAVGPMAGVVSPSMPVFILENKTFGNRAFCTQNEGLGKVLRYGGLGPEVTARLKWMETDLYPVLDRALQTLPDGIDIKSLIAQALHMGDECHNRNRAATSLFLRAIGPALARTNRDNETLARVIEFIDRNDHFFLNLSMPTGKALLEPAEGVAGSTLVTTMARNGTDFGIRLAAAPQRWFTAPAGVVQGLYFPQYNEKDANPDIGDSTITETAGYGGMAMAAAPAIVQFVGGSPQLATQTTLEMYEITAGEHKGFTIPALNFRGTPLGIDVRKVMETGILPQINTGIAHKDPGIGMVGAGILRAPEKCFRDAFDYLMTL</sequence>
<dbReference type="Pfam" id="PF06545">
    <property type="entry name" value="AllG"/>
    <property type="match status" value="1"/>
</dbReference>
<dbReference type="EMBL" id="DF967972">
    <property type="protein sequence ID" value="GAP15725.1"/>
    <property type="molecule type" value="Genomic_DNA"/>
</dbReference>
<name>A0A0S7BIZ0_9CHLR</name>
<dbReference type="RefSeq" id="WP_075074883.1">
    <property type="nucleotide sequence ID" value="NZ_DF967972.1"/>
</dbReference>
<dbReference type="Gene3D" id="3.90.1700.10">
    <property type="entry name" value="v583 domain like"/>
    <property type="match status" value="1"/>
</dbReference>
<dbReference type="Gene3D" id="3.40.50.720">
    <property type="entry name" value="NAD(P)-binding Rossmann-like Domain"/>
    <property type="match status" value="1"/>
</dbReference>
<dbReference type="AlphaFoldDB" id="A0A0S7BIZ0"/>
<dbReference type="STRING" id="360412.LARV_03517"/>